<feature type="compositionally biased region" description="Basic and acidic residues" evidence="1">
    <location>
        <begin position="320"/>
        <end position="331"/>
    </location>
</feature>
<feature type="compositionally biased region" description="Low complexity" evidence="1">
    <location>
        <begin position="23"/>
        <end position="36"/>
    </location>
</feature>
<proteinExistence type="predicted"/>
<dbReference type="InterPro" id="IPR049227">
    <property type="entry name" value="DUF6824"/>
</dbReference>
<feature type="region of interest" description="Disordered" evidence="1">
    <location>
        <begin position="1"/>
        <end position="51"/>
    </location>
</feature>
<accession>A0A9N8EBN7</accession>
<dbReference type="Proteomes" id="UP001153069">
    <property type="component" value="Unassembled WGS sequence"/>
</dbReference>
<feature type="compositionally biased region" description="Low complexity" evidence="1">
    <location>
        <begin position="206"/>
        <end position="223"/>
    </location>
</feature>
<gene>
    <name evidence="3" type="ORF">SEMRO_933_G221740.1</name>
</gene>
<evidence type="ECO:0000313" key="4">
    <source>
        <dbReference type="Proteomes" id="UP001153069"/>
    </source>
</evidence>
<reference evidence="3" key="1">
    <citation type="submission" date="2020-06" db="EMBL/GenBank/DDBJ databases">
        <authorList>
            <consortium name="Plant Systems Biology data submission"/>
        </authorList>
    </citation>
    <scope>NUCLEOTIDE SEQUENCE</scope>
    <source>
        <strain evidence="3">D6</strain>
    </source>
</reference>
<feature type="compositionally biased region" description="Polar residues" evidence="1">
    <location>
        <begin position="392"/>
        <end position="401"/>
    </location>
</feature>
<evidence type="ECO:0000313" key="3">
    <source>
        <dbReference type="EMBL" id="CAB9518421.1"/>
    </source>
</evidence>
<evidence type="ECO:0000259" key="2">
    <source>
        <dbReference type="Pfam" id="PF20710"/>
    </source>
</evidence>
<dbReference type="AlphaFoldDB" id="A0A9N8EBN7"/>
<protein>
    <recommendedName>
        <fullName evidence="2">DUF6824 domain-containing protein</fullName>
    </recommendedName>
</protein>
<organism evidence="3 4">
    <name type="scientific">Seminavis robusta</name>
    <dbReference type="NCBI Taxonomy" id="568900"/>
    <lineage>
        <taxon>Eukaryota</taxon>
        <taxon>Sar</taxon>
        <taxon>Stramenopiles</taxon>
        <taxon>Ochrophyta</taxon>
        <taxon>Bacillariophyta</taxon>
        <taxon>Bacillariophyceae</taxon>
        <taxon>Bacillariophycidae</taxon>
        <taxon>Naviculales</taxon>
        <taxon>Naviculaceae</taxon>
        <taxon>Seminavis</taxon>
    </lineage>
</organism>
<feature type="compositionally biased region" description="Low complexity" evidence="1">
    <location>
        <begin position="172"/>
        <end position="181"/>
    </location>
</feature>
<feature type="region of interest" description="Disordered" evidence="1">
    <location>
        <begin position="104"/>
        <end position="123"/>
    </location>
</feature>
<feature type="domain" description="DUF6824" evidence="2">
    <location>
        <begin position="52"/>
        <end position="140"/>
    </location>
</feature>
<feature type="region of interest" description="Disordered" evidence="1">
    <location>
        <begin position="144"/>
        <end position="401"/>
    </location>
</feature>
<dbReference type="EMBL" id="CAICTM010000931">
    <property type="protein sequence ID" value="CAB9518421.1"/>
    <property type="molecule type" value="Genomic_DNA"/>
</dbReference>
<sequence length="401" mass="42865">MKETGMEDNENSRGEEEQLQEEGSPTGSSGSSDSSSLRNIVTTGIDHPGKHDVMFGRGGDTNYHIGNHGFRTMADQYVESYREASRKDKAVIVQQLVDSWRDQTPPGRFLAKSDPGKGENSQWHDVGTEMAIKKASKILTEIASTTAKGSRKRQARVDSASSPDIDDYSSRQRTQQQQPQLKSPPPEQQYTYQQVASHQPYPPVASLPRAQLPAASLPQAQFQMPPPMAGFPMGGSGPLSVDPQMPAGAYMGRVTRPRAYATQQQIPMPQQQVASHHPLQPPQLPSQLPWQPTATPLPHIGTGLHLGGVPDAPSPEAGDSPDRRGNLKEDDSPPAEAKSELQGSDESPPIDAAAAAVAPTAASLSGVFNSSSGSEEKQNGDSSSSSERHVGNGSSPDSKIL</sequence>
<comment type="caution">
    <text evidence="3">The sequence shown here is derived from an EMBL/GenBank/DDBJ whole genome shotgun (WGS) entry which is preliminary data.</text>
</comment>
<feature type="compositionally biased region" description="Basic and acidic residues" evidence="1">
    <location>
        <begin position="1"/>
        <end position="16"/>
    </location>
</feature>
<evidence type="ECO:0000256" key="1">
    <source>
        <dbReference type="SAM" id="MobiDB-lite"/>
    </source>
</evidence>
<feature type="compositionally biased region" description="Low complexity" evidence="1">
    <location>
        <begin position="263"/>
        <end position="272"/>
    </location>
</feature>
<name>A0A9N8EBN7_9STRA</name>
<dbReference type="Pfam" id="PF20710">
    <property type="entry name" value="DUF6824"/>
    <property type="match status" value="1"/>
</dbReference>
<keyword evidence="4" id="KW-1185">Reference proteome</keyword>
<feature type="compositionally biased region" description="Low complexity" evidence="1">
    <location>
        <begin position="352"/>
        <end position="373"/>
    </location>
</feature>